<gene>
    <name evidence="3" type="ORF">GCM10010468_27800</name>
</gene>
<evidence type="ECO:0000256" key="1">
    <source>
        <dbReference type="SAM" id="MobiDB-lite"/>
    </source>
</evidence>
<feature type="transmembrane region" description="Helical" evidence="2">
    <location>
        <begin position="53"/>
        <end position="73"/>
    </location>
</feature>
<feature type="region of interest" description="Disordered" evidence="1">
    <location>
        <begin position="161"/>
        <end position="250"/>
    </location>
</feature>
<keyword evidence="2" id="KW-0472">Membrane</keyword>
<protein>
    <recommendedName>
        <fullName evidence="5">Tryptophan-associated transmembrane protein (Trp_oprn_chp)</fullName>
    </recommendedName>
</protein>
<organism evidence="3 4">
    <name type="scientific">Actinocorallia longicatena</name>
    <dbReference type="NCBI Taxonomy" id="111803"/>
    <lineage>
        <taxon>Bacteria</taxon>
        <taxon>Bacillati</taxon>
        <taxon>Actinomycetota</taxon>
        <taxon>Actinomycetes</taxon>
        <taxon>Streptosporangiales</taxon>
        <taxon>Thermomonosporaceae</taxon>
        <taxon>Actinocorallia</taxon>
    </lineage>
</organism>
<keyword evidence="2" id="KW-1133">Transmembrane helix</keyword>
<accession>A0ABP6QDP2</accession>
<proteinExistence type="predicted"/>
<sequence length="250" mass="26553">MTAINRVPRTRGALSGALLVVLGLWAALAPFVGPSADFGYTPGGDTWIWTDGRGVFSVLPGAVTVVGALLLVVSASRVIAAFGAGLAVVAGAWLVVGPTLSPLWNGPGIGTPLGSGDRQIAEQLTFFTGAGVLIVYLAAMALGRLAVVGVRETNLAERHAEAAQAHRDRDLQRDDLHRDDLHRDDVPEPTRPMEPVRDTEPFRDTEPEPGPHDEYNGRPDASVPQGRYALDRPVHADQKVAGARNTRPDI</sequence>
<reference evidence="4" key="1">
    <citation type="journal article" date="2019" name="Int. J. Syst. Evol. Microbiol.">
        <title>The Global Catalogue of Microorganisms (GCM) 10K type strain sequencing project: providing services to taxonomists for standard genome sequencing and annotation.</title>
        <authorList>
            <consortium name="The Broad Institute Genomics Platform"/>
            <consortium name="The Broad Institute Genome Sequencing Center for Infectious Disease"/>
            <person name="Wu L."/>
            <person name="Ma J."/>
        </authorList>
    </citation>
    <scope>NUCLEOTIDE SEQUENCE [LARGE SCALE GENOMIC DNA]</scope>
    <source>
        <strain evidence="4">JCM 9377</strain>
    </source>
</reference>
<dbReference type="Proteomes" id="UP001501237">
    <property type="component" value="Unassembled WGS sequence"/>
</dbReference>
<evidence type="ECO:0008006" key="5">
    <source>
        <dbReference type="Google" id="ProtNLM"/>
    </source>
</evidence>
<feature type="compositionally biased region" description="Basic and acidic residues" evidence="1">
    <location>
        <begin position="194"/>
        <end position="217"/>
    </location>
</feature>
<feature type="compositionally biased region" description="Basic and acidic residues" evidence="1">
    <location>
        <begin position="229"/>
        <end position="238"/>
    </location>
</feature>
<dbReference type="RefSeq" id="WP_344827499.1">
    <property type="nucleotide sequence ID" value="NZ_BAAAUV010000006.1"/>
</dbReference>
<feature type="transmembrane region" description="Helical" evidence="2">
    <location>
        <begin position="80"/>
        <end position="104"/>
    </location>
</feature>
<keyword evidence="2" id="KW-0812">Transmembrane</keyword>
<dbReference type="EMBL" id="BAAAUV010000006">
    <property type="protein sequence ID" value="GAA3210070.1"/>
    <property type="molecule type" value="Genomic_DNA"/>
</dbReference>
<evidence type="ECO:0000256" key="2">
    <source>
        <dbReference type="SAM" id="Phobius"/>
    </source>
</evidence>
<evidence type="ECO:0000313" key="3">
    <source>
        <dbReference type="EMBL" id="GAA3210070.1"/>
    </source>
</evidence>
<name>A0ABP6QDP2_9ACTN</name>
<feature type="transmembrane region" description="Helical" evidence="2">
    <location>
        <begin position="124"/>
        <end position="147"/>
    </location>
</feature>
<feature type="compositionally biased region" description="Basic and acidic residues" evidence="1">
    <location>
        <begin position="161"/>
        <end position="188"/>
    </location>
</feature>
<evidence type="ECO:0000313" key="4">
    <source>
        <dbReference type="Proteomes" id="UP001501237"/>
    </source>
</evidence>
<keyword evidence="4" id="KW-1185">Reference proteome</keyword>
<comment type="caution">
    <text evidence="3">The sequence shown here is derived from an EMBL/GenBank/DDBJ whole genome shotgun (WGS) entry which is preliminary data.</text>
</comment>
<feature type="transmembrane region" description="Helical" evidence="2">
    <location>
        <begin position="12"/>
        <end position="33"/>
    </location>
</feature>